<dbReference type="EMBL" id="CAKXAJ010025746">
    <property type="protein sequence ID" value="CAH2243427.1"/>
    <property type="molecule type" value="Genomic_DNA"/>
</dbReference>
<reference evidence="1" key="1">
    <citation type="submission" date="2022-03" db="EMBL/GenBank/DDBJ databases">
        <authorList>
            <person name="Lindestad O."/>
        </authorList>
    </citation>
    <scope>NUCLEOTIDE SEQUENCE</scope>
</reference>
<comment type="caution">
    <text evidence="1">The sequence shown here is derived from an EMBL/GenBank/DDBJ whole genome shotgun (WGS) entry which is preliminary data.</text>
</comment>
<dbReference type="OrthoDB" id="10512959at2759"/>
<evidence type="ECO:0000313" key="1">
    <source>
        <dbReference type="EMBL" id="CAH2243427.1"/>
    </source>
</evidence>
<dbReference type="Proteomes" id="UP000838756">
    <property type="component" value="Unassembled WGS sequence"/>
</dbReference>
<name>A0A8S4S1C5_9NEOP</name>
<evidence type="ECO:0000313" key="2">
    <source>
        <dbReference type="Proteomes" id="UP000838756"/>
    </source>
</evidence>
<proteinExistence type="predicted"/>
<keyword evidence="2" id="KW-1185">Reference proteome</keyword>
<sequence>MMGHELFKWMVTNSLTIKLPRFVLGDSELGLFAAEAAGGTTRPAPSSPVGGALILAQLFGNYGSPCAPCDSGLASPH</sequence>
<accession>A0A8S4S1C5</accession>
<protein>
    <submittedName>
        <fullName evidence="1">Jg9344 protein</fullName>
    </submittedName>
</protein>
<dbReference type="AlphaFoldDB" id="A0A8S4S1C5"/>
<organism evidence="1 2">
    <name type="scientific">Pararge aegeria aegeria</name>
    <dbReference type="NCBI Taxonomy" id="348720"/>
    <lineage>
        <taxon>Eukaryota</taxon>
        <taxon>Metazoa</taxon>
        <taxon>Ecdysozoa</taxon>
        <taxon>Arthropoda</taxon>
        <taxon>Hexapoda</taxon>
        <taxon>Insecta</taxon>
        <taxon>Pterygota</taxon>
        <taxon>Neoptera</taxon>
        <taxon>Endopterygota</taxon>
        <taxon>Lepidoptera</taxon>
        <taxon>Glossata</taxon>
        <taxon>Ditrysia</taxon>
        <taxon>Papilionoidea</taxon>
        <taxon>Nymphalidae</taxon>
        <taxon>Satyrinae</taxon>
        <taxon>Satyrini</taxon>
        <taxon>Parargina</taxon>
        <taxon>Pararge</taxon>
    </lineage>
</organism>
<gene>
    <name evidence="1" type="primary">jg9344</name>
    <name evidence="1" type="ORF">PAEG_LOCUS19576</name>
</gene>